<feature type="domain" description="Reverse transcriptase" evidence="1">
    <location>
        <begin position="218"/>
        <end position="439"/>
    </location>
</feature>
<organism evidence="2">
    <name type="scientific">Albugo laibachii Nc14</name>
    <dbReference type="NCBI Taxonomy" id="890382"/>
    <lineage>
        <taxon>Eukaryota</taxon>
        <taxon>Sar</taxon>
        <taxon>Stramenopiles</taxon>
        <taxon>Oomycota</taxon>
        <taxon>Peronosporomycetes</taxon>
        <taxon>Albuginales</taxon>
        <taxon>Albuginaceae</taxon>
        <taxon>Albugo</taxon>
    </lineage>
</organism>
<name>F0WCK9_9STRA</name>
<proteinExistence type="predicted"/>
<dbReference type="CDD" id="cd01650">
    <property type="entry name" value="RT_nLTR_like"/>
    <property type="match status" value="1"/>
</dbReference>
<reference evidence="2" key="2">
    <citation type="submission" date="2011-02" db="EMBL/GenBank/DDBJ databases">
        <authorList>
            <person name="MacLean D."/>
        </authorList>
    </citation>
    <scope>NUCLEOTIDE SEQUENCE</scope>
</reference>
<evidence type="ECO:0000259" key="1">
    <source>
        <dbReference type="PROSITE" id="PS50878"/>
    </source>
</evidence>
<reference evidence="2" key="1">
    <citation type="journal article" date="2011" name="PLoS Biol.">
        <title>Gene gain and loss during evolution of obligate parasitism in the white rust pathogen of Arabidopsis thaliana.</title>
        <authorList>
            <person name="Kemen E."/>
            <person name="Gardiner A."/>
            <person name="Schultz-Larsen T."/>
            <person name="Kemen A.C."/>
            <person name="Balmuth A.L."/>
            <person name="Robert-Seilaniantz A."/>
            <person name="Bailey K."/>
            <person name="Holub E."/>
            <person name="Studholme D.J."/>
            <person name="Maclean D."/>
            <person name="Jones J.D."/>
        </authorList>
    </citation>
    <scope>NUCLEOTIDE SEQUENCE</scope>
</reference>
<gene>
    <name evidence="2" type="primary">AlNc14C59G4389</name>
    <name evidence="2" type="ORF">ALNC14_050690</name>
</gene>
<accession>F0WCK9</accession>
<dbReference type="Pfam" id="PF00078">
    <property type="entry name" value="RVT_1"/>
    <property type="match status" value="1"/>
</dbReference>
<protein>
    <submittedName>
        <fullName evidence="2">PREDICTED: similar to pollike protein putative</fullName>
    </submittedName>
</protein>
<dbReference type="InterPro" id="IPR043502">
    <property type="entry name" value="DNA/RNA_pol_sf"/>
</dbReference>
<dbReference type="HOGENOM" id="CLU_066771_0_0_1"/>
<dbReference type="EMBL" id="FR824104">
    <property type="protein sequence ID" value="CCA18926.1"/>
    <property type="molecule type" value="Genomic_DNA"/>
</dbReference>
<dbReference type="PROSITE" id="PS50878">
    <property type="entry name" value="RT_POL"/>
    <property type="match status" value="1"/>
</dbReference>
<dbReference type="SUPFAM" id="SSF56672">
    <property type="entry name" value="DNA/RNA polymerases"/>
    <property type="match status" value="1"/>
</dbReference>
<dbReference type="PANTHER" id="PTHR19446">
    <property type="entry name" value="REVERSE TRANSCRIPTASES"/>
    <property type="match status" value="1"/>
</dbReference>
<sequence>MEAILVLEQLRTTSNPGKMWESWKTKMKKQLQVIEKKIAQDSRRDVESTQRVLEAAAAQYRENDPNESRYNQDESFDHHVKQMESSSRYFFRPPDSSCRRVPIENVTKKCGTVTSSPREVVQEFMDHWDGIMGDISSSTTDSADPCSRNQNKLLDSIQVLLESEEQDRLSTRLSTTEIAEAIKHMRSNSSPGMDGLPAAIYQVDPETFGECLKIVFEFQLKHGSLLRPQRHSAITLLYKKGSRSDPGNYRPIALLCVDVKVLSKVLAHRLQRFLPKLVHQDQKAFVRGRSMHHHIRHLADIQNLVTHRGGEAYATFLDFEKAYDRVNWTYMFRVLEKMGVGKSFIDWVRLLYTDTNAQLMINGNITPSITPQRGVKQGDPLSALLFLMTIESLGNLLRQHEEHGIWINVTTVATGLFFADDSTLLSETPNGVLTQLELV</sequence>
<dbReference type="AlphaFoldDB" id="F0WCK9"/>
<evidence type="ECO:0000313" key="2">
    <source>
        <dbReference type="EMBL" id="CCA18926.1"/>
    </source>
</evidence>
<dbReference type="InterPro" id="IPR000477">
    <property type="entry name" value="RT_dom"/>
</dbReference>